<dbReference type="InterPro" id="IPR004013">
    <property type="entry name" value="PHP_dom"/>
</dbReference>
<dbReference type="Gene3D" id="1.10.150.650">
    <property type="match status" value="1"/>
</dbReference>
<feature type="domain" description="Polymerase/histidinol phosphatase N-terminal" evidence="1">
    <location>
        <begin position="3"/>
        <end position="68"/>
    </location>
</feature>
<dbReference type="SUPFAM" id="SSF89550">
    <property type="entry name" value="PHP domain-like"/>
    <property type="match status" value="1"/>
</dbReference>
<dbReference type="Pfam" id="PF02811">
    <property type="entry name" value="PHP"/>
    <property type="match status" value="1"/>
</dbReference>
<dbReference type="CDD" id="cd07438">
    <property type="entry name" value="PHP_HisPPase_AMP"/>
    <property type="match status" value="1"/>
</dbReference>
<keyword evidence="3" id="KW-1185">Reference proteome</keyword>
<dbReference type="InterPro" id="IPR052018">
    <property type="entry name" value="PHP_domain"/>
</dbReference>
<evidence type="ECO:0000259" key="1">
    <source>
        <dbReference type="SMART" id="SM00481"/>
    </source>
</evidence>
<organism evidence="2 3">
    <name type="scientific">Pedococcus bigeumensis</name>
    <dbReference type="NCBI Taxonomy" id="433644"/>
    <lineage>
        <taxon>Bacteria</taxon>
        <taxon>Bacillati</taxon>
        <taxon>Actinomycetota</taxon>
        <taxon>Actinomycetes</taxon>
        <taxon>Micrococcales</taxon>
        <taxon>Intrasporangiaceae</taxon>
        <taxon>Pedococcus</taxon>
    </lineage>
</organism>
<dbReference type="RefSeq" id="WP_140740994.1">
    <property type="nucleotide sequence ID" value="NZ_RCZM01000004.1"/>
</dbReference>
<dbReference type="EMBL" id="RCZM01000004">
    <property type="protein sequence ID" value="TPG15958.1"/>
    <property type="molecule type" value="Genomic_DNA"/>
</dbReference>
<name>A0A502CSU8_9MICO</name>
<evidence type="ECO:0000313" key="3">
    <source>
        <dbReference type="Proteomes" id="UP000317722"/>
    </source>
</evidence>
<dbReference type="GO" id="GO:0004534">
    <property type="term" value="F:5'-3' RNA exonuclease activity"/>
    <property type="evidence" value="ECO:0007669"/>
    <property type="project" value="TreeGrafter"/>
</dbReference>
<dbReference type="PANTHER" id="PTHR42924:SF3">
    <property type="entry name" value="POLYMERASE_HISTIDINOL PHOSPHATASE N-TERMINAL DOMAIN-CONTAINING PROTEIN"/>
    <property type="match status" value="1"/>
</dbReference>
<proteinExistence type="predicted"/>
<sequence>MPIDLHTHSTASDGTQPPDEVIASAAAAGLDVVALTDHDTYAGWPAAVVAAHEVGVDLVRGVEVSCSRRGVSVHLLGYLVDPESPGLLRELERARESRVTRIDRMVALMAADGIPVTIEEVRAKAGVGTTMGRPHIADALVASGFVRTRDEAFTDVLRNGSRYYVSHYAPDPVLAVQLVREAGGVPVMAHPFANGRGWTVDEAVIEEMADAGLAGLEAHHRDHRPAEVLQAEELAARLGLFVTGSSDYHGAGKENQLGENTTAPTVLAQIEEQATSNTDVVRVRRA</sequence>
<accession>A0A502CSU8</accession>
<dbReference type="InterPro" id="IPR016195">
    <property type="entry name" value="Pol/histidinol_Pase-like"/>
</dbReference>
<reference evidence="2 3" key="1">
    <citation type="journal article" date="2019" name="Environ. Microbiol.">
        <title>Species interactions and distinct microbial communities in high Arctic permafrost affected cryosols are associated with the CH4 and CO2 gas fluxes.</title>
        <authorList>
            <person name="Altshuler I."/>
            <person name="Hamel J."/>
            <person name="Turney S."/>
            <person name="Magnuson E."/>
            <person name="Levesque R."/>
            <person name="Greer C."/>
            <person name="Whyte L.G."/>
        </authorList>
    </citation>
    <scope>NUCLEOTIDE SEQUENCE [LARGE SCALE GENOMIC DNA]</scope>
    <source>
        <strain evidence="2 3">S9.3A</strain>
    </source>
</reference>
<dbReference type="SMART" id="SM00481">
    <property type="entry name" value="POLIIIAc"/>
    <property type="match status" value="1"/>
</dbReference>
<dbReference type="OrthoDB" id="9804333at2"/>
<dbReference type="InterPro" id="IPR003141">
    <property type="entry name" value="Pol/His_phosphatase_N"/>
</dbReference>
<dbReference type="Proteomes" id="UP000317722">
    <property type="component" value="Unassembled WGS sequence"/>
</dbReference>
<dbReference type="PANTHER" id="PTHR42924">
    <property type="entry name" value="EXONUCLEASE"/>
    <property type="match status" value="1"/>
</dbReference>
<dbReference type="Gene3D" id="3.20.20.140">
    <property type="entry name" value="Metal-dependent hydrolases"/>
    <property type="match status" value="1"/>
</dbReference>
<dbReference type="AlphaFoldDB" id="A0A502CSU8"/>
<gene>
    <name evidence="2" type="ORF">EAH86_11955</name>
</gene>
<dbReference type="GO" id="GO:0035312">
    <property type="term" value="F:5'-3' DNA exonuclease activity"/>
    <property type="evidence" value="ECO:0007669"/>
    <property type="project" value="TreeGrafter"/>
</dbReference>
<protein>
    <submittedName>
        <fullName evidence="2">PHP domain-containing protein</fullName>
    </submittedName>
</protein>
<comment type="caution">
    <text evidence="2">The sequence shown here is derived from an EMBL/GenBank/DDBJ whole genome shotgun (WGS) entry which is preliminary data.</text>
</comment>
<evidence type="ECO:0000313" key="2">
    <source>
        <dbReference type="EMBL" id="TPG15958.1"/>
    </source>
</evidence>